<evidence type="ECO:0000313" key="1">
    <source>
        <dbReference type="EMBL" id="KAJ8681369.1"/>
    </source>
</evidence>
<dbReference type="Proteomes" id="UP001239111">
    <property type="component" value="Chromosome 2"/>
</dbReference>
<sequence length="102" mass="11302">MNVLLKYLKDPSRKTGEVGSARELSVLGLQMRHLAINAVSEALAWLCQIQTLRIRPQPRGLIKADRLGYFLVSDAASARRCDGVYEPLEPQPNVPPPTKFCG</sequence>
<reference evidence="1" key="1">
    <citation type="submission" date="2023-04" db="EMBL/GenBank/DDBJ databases">
        <title>A chromosome-level genome assembly of the parasitoid wasp Eretmocerus hayati.</title>
        <authorList>
            <person name="Zhong Y."/>
            <person name="Liu S."/>
            <person name="Liu Y."/>
        </authorList>
    </citation>
    <scope>NUCLEOTIDE SEQUENCE</scope>
    <source>
        <strain evidence="1">ZJU_SS_LIU_2023</strain>
    </source>
</reference>
<proteinExistence type="predicted"/>
<protein>
    <submittedName>
        <fullName evidence="1">Uncharacterized protein</fullName>
    </submittedName>
</protein>
<comment type="caution">
    <text evidence="1">The sequence shown here is derived from an EMBL/GenBank/DDBJ whole genome shotgun (WGS) entry which is preliminary data.</text>
</comment>
<name>A0ACC2PCL4_9HYME</name>
<keyword evidence="2" id="KW-1185">Reference proteome</keyword>
<organism evidence="1 2">
    <name type="scientific">Eretmocerus hayati</name>
    <dbReference type="NCBI Taxonomy" id="131215"/>
    <lineage>
        <taxon>Eukaryota</taxon>
        <taxon>Metazoa</taxon>
        <taxon>Ecdysozoa</taxon>
        <taxon>Arthropoda</taxon>
        <taxon>Hexapoda</taxon>
        <taxon>Insecta</taxon>
        <taxon>Pterygota</taxon>
        <taxon>Neoptera</taxon>
        <taxon>Endopterygota</taxon>
        <taxon>Hymenoptera</taxon>
        <taxon>Apocrita</taxon>
        <taxon>Proctotrupomorpha</taxon>
        <taxon>Chalcidoidea</taxon>
        <taxon>Aphelinidae</taxon>
        <taxon>Aphelininae</taxon>
        <taxon>Eretmocerus</taxon>
    </lineage>
</organism>
<evidence type="ECO:0000313" key="2">
    <source>
        <dbReference type="Proteomes" id="UP001239111"/>
    </source>
</evidence>
<dbReference type="EMBL" id="CM056742">
    <property type="protein sequence ID" value="KAJ8681369.1"/>
    <property type="molecule type" value="Genomic_DNA"/>
</dbReference>
<gene>
    <name evidence="1" type="ORF">QAD02_017156</name>
</gene>
<accession>A0ACC2PCL4</accession>